<protein>
    <submittedName>
        <fullName evidence="2">MarR family winged helix-turn-helix transcriptional regulator</fullName>
    </submittedName>
</protein>
<dbReference type="InterPro" id="IPR036388">
    <property type="entry name" value="WH-like_DNA-bd_sf"/>
</dbReference>
<name>A0ABV0IFW4_9MICC</name>
<evidence type="ECO:0000313" key="3">
    <source>
        <dbReference type="Proteomes" id="UP001484097"/>
    </source>
</evidence>
<comment type="caution">
    <text evidence="2">The sequence shown here is derived from an EMBL/GenBank/DDBJ whole genome shotgun (WGS) entry which is preliminary data.</text>
</comment>
<dbReference type="Proteomes" id="UP001484097">
    <property type="component" value="Unassembled WGS sequence"/>
</dbReference>
<feature type="region of interest" description="Disordered" evidence="1">
    <location>
        <begin position="57"/>
        <end position="79"/>
    </location>
</feature>
<gene>
    <name evidence="2" type="ORF">ABDK96_05090</name>
</gene>
<dbReference type="Gene3D" id="1.10.10.10">
    <property type="entry name" value="Winged helix-like DNA-binding domain superfamily/Winged helix DNA-binding domain"/>
    <property type="match status" value="1"/>
</dbReference>
<evidence type="ECO:0000256" key="1">
    <source>
        <dbReference type="SAM" id="MobiDB-lite"/>
    </source>
</evidence>
<keyword evidence="3" id="KW-1185">Reference proteome</keyword>
<reference evidence="2 3" key="1">
    <citation type="submission" date="2024-05" db="EMBL/GenBank/DDBJ databases">
        <authorList>
            <person name="Yi C."/>
        </authorList>
    </citation>
    <scope>NUCLEOTIDE SEQUENCE [LARGE SCALE GENOMIC DNA]</scope>
    <source>
        <strain evidence="2 3">XS13</strain>
    </source>
</reference>
<proteinExistence type="predicted"/>
<dbReference type="RefSeq" id="WP_347919414.1">
    <property type="nucleotide sequence ID" value="NZ_JBDXMX010000002.1"/>
</dbReference>
<evidence type="ECO:0000313" key="2">
    <source>
        <dbReference type="EMBL" id="MEO9247046.1"/>
    </source>
</evidence>
<accession>A0ABV0IFW4</accession>
<dbReference type="EMBL" id="JBDXMX010000002">
    <property type="protein sequence ID" value="MEO9247046.1"/>
    <property type="molecule type" value="Genomic_DNA"/>
</dbReference>
<sequence length="154" mass="16688">MSDATDQDAPSGRSAEQMLSYWITLVDSLLTSRVNESLAEHGLTRAQWQLMNALTERPQTTEELGGSLAPAAAATEEGPRTVEEHLDELVESGWLVAEGELYTLTSTGRISGERVAAVVEELRAEITEGISEDEYRVVVGSLRTMAGNLGWSHA</sequence>
<organism evidence="2 3">
    <name type="scientific">Citricoccus nitrophenolicus</name>
    <dbReference type="NCBI Taxonomy" id="863575"/>
    <lineage>
        <taxon>Bacteria</taxon>
        <taxon>Bacillati</taxon>
        <taxon>Actinomycetota</taxon>
        <taxon>Actinomycetes</taxon>
        <taxon>Micrococcales</taxon>
        <taxon>Micrococcaceae</taxon>
        <taxon>Citricoccus</taxon>
    </lineage>
</organism>
<dbReference type="InterPro" id="IPR036390">
    <property type="entry name" value="WH_DNA-bd_sf"/>
</dbReference>
<dbReference type="SUPFAM" id="SSF46785">
    <property type="entry name" value="Winged helix' DNA-binding domain"/>
    <property type="match status" value="1"/>
</dbReference>